<dbReference type="PANTHER" id="PTHR42718">
    <property type="entry name" value="MAJOR FACILITATOR SUPERFAMILY MULTIDRUG TRANSPORTER MFSC"/>
    <property type="match status" value="1"/>
</dbReference>
<feature type="transmembrane region" description="Helical" evidence="6">
    <location>
        <begin position="271"/>
        <end position="288"/>
    </location>
</feature>
<feature type="transmembrane region" description="Helical" evidence="6">
    <location>
        <begin position="54"/>
        <end position="79"/>
    </location>
</feature>
<sequence length="498" mass="50301">MTDLTHPQPTPDPAPDPRPAAESPTATTAPTTTAALRAAESSSAPTASPAARRALLVASGAAFMSFLDLSVVNIAFPALIRDYPATAPATLTWIVSGYAVAFAALLTPAGQLADALGRGRVFLTALAGFALTSLLCALAPGADWLIAGRFLQGAAAAFLIPAGLGVVLSVTPPARIGVAMAAWTAAGGFAATVGPAAGGALVDWFGWRSVFVVNVPLAAMLIVAGLRLARGERRHPHGLPDPVGTAATGVGIGAVVAAVTQGQQWGWGDPRTLACGVGGLALLALALWRSRRHPRPAIAVTLWRSRSYARVNAVAFVFGATMFAWLLAGPLWLDTLWHYSVLRSAGAMTVGAVAAMAGAVVAGRAPGSWQRGLGVLGALLFAASTFYMSTDAWDATPALWTAWIPAGLLGGSGIGLLITVLGTIAAESLPPQRFAAGVGMNLTARQAGGALGVAILAAVFAAHPAQPLTAFHTLFAVCAGIAVAAAVLAALPVKEPIA</sequence>
<dbReference type="Gene3D" id="1.20.1720.10">
    <property type="entry name" value="Multidrug resistance protein D"/>
    <property type="match status" value="1"/>
</dbReference>
<gene>
    <name evidence="8" type="ORF">D7D52_19840</name>
</gene>
<dbReference type="OrthoDB" id="7375466at2"/>
<dbReference type="InterPro" id="IPR011701">
    <property type="entry name" value="MFS"/>
</dbReference>
<dbReference type="GO" id="GO:0022857">
    <property type="term" value="F:transmembrane transporter activity"/>
    <property type="evidence" value="ECO:0007669"/>
    <property type="project" value="InterPro"/>
</dbReference>
<dbReference type="RefSeq" id="WP_120738513.1">
    <property type="nucleotide sequence ID" value="NZ_CP032568.1"/>
</dbReference>
<dbReference type="InterPro" id="IPR020846">
    <property type="entry name" value="MFS_dom"/>
</dbReference>
<dbReference type="EMBL" id="CP032568">
    <property type="protein sequence ID" value="AYF75725.1"/>
    <property type="molecule type" value="Genomic_DNA"/>
</dbReference>
<dbReference type="InterPro" id="IPR036259">
    <property type="entry name" value="MFS_trans_sf"/>
</dbReference>
<feature type="compositionally biased region" description="Pro residues" evidence="5">
    <location>
        <begin position="8"/>
        <end position="18"/>
    </location>
</feature>
<feature type="transmembrane region" description="Helical" evidence="6">
    <location>
        <begin position="309"/>
        <end position="328"/>
    </location>
</feature>
<evidence type="ECO:0000256" key="1">
    <source>
        <dbReference type="ARBA" id="ARBA00004651"/>
    </source>
</evidence>
<keyword evidence="2 6" id="KW-0812">Transmembrane</keyword>
<evidence type="ECO:0000256" key="5">
    <source>
        <dbReference type="SAM" id="MobiDB-lite"/>
    </source>
</evidence>
<dbReference type="KEGG" id="nyu:D7D52_19840"/>
<evidence type="ECO:0000256" key="3">
    <source>
        <dbReference type="ARBA" id="ARBA00022989"/>
    </source>
</evidence>
<organism evidence="8 9">
    <name type="scientific">Nocardia yunnanensis</name>
    <dbReference type="NCBI Taxonomy" id="2382165"/>
    <lineage>
        <taxon>Bacteria</taxon>
        <taxon>Bacillati</taxon>
        <taxon>Actinomycetota</taxon>
        <taxon>Actinomycetes</taxon>
        <taxon>Mycobacteriales</taxon>
        <taxon>Nocardiaceae</taxon>
        <taxon>Nocardia</taxon>
    </lineage>
</organism>
<feature type="domain" description="Major facilitator superfamily (MFS) profile" evidence="7">
    <location>
        <begin position="54"/>
        <end position="497"/>
    </location>
</feature>
<feature type="transmembrane region" description="Helical" evidence="6">
    <location>
        <begin position="447"/>
        <end position="465"/>
    </location>
</feature>
<evidence type="ECO:0000256" key="2">
    <source>
        <dbReference type="ARBA" id="ARBA00022692"/>
    </source>
</evidence>
<evidence type="ECO:0000313" key="8">
    <source>
        <dbReference type="EMBL" id="AYF75725.1"/>
    </source>
</evidence>
<dbReference type="AlphaFoldDB" id="A0A386ZGJ1"/>
<dbReference type="PANTHER" id="PTHR42718:SF48">
    <property type="entry name" value="CONSERVED TWO-DOMAIN MEMBRANE PROTEIN-RELATED"/>
    <property type="match status" value="1"/>
</dbReference>
<feature type="transmembrane region" description="Helical" evidence="6">
    <location>
        <begin position="241"/>
        <end position="259"/>
    </location>
</feature>
<feature type="region of interest" description="Disordered" evidence="5">
    <location>
        <begin position="1"/>
        <end position="45"/>
    </location>
</feature>
<feature type="transmembrane region" description="Helical" evidence="6">
    <location>
        <begin position="146"/>
        <end position="168"/>
    </location>
</feature>
<evidence type="ECO:0000256" key="4">
    <source>
        <dbReference type="ARBA" id="ARBA00023136"/>
    </source>
</evidence>
<accession>A0A386ZGJ1</accession>
<feature type="transmembrane region" description="Helical" evidence="6">
    <location>
        <begin position="91"/>
        <end position="109"/>
    </location>
</feature>
<dbReference type="Proteomes" id="UP000267164">
    <property type="component" value="Chromosome"/>
</dbReference>
<feature type="transmembrane region" description="Helical" evidence="6">
    <location>
        <begin position="340"/>
        <end position="361"/>
    </location>
</feature>
<keyword evidence="4 6" id="KW-0472">Membrane</keyword>
<feature type="transmembrane region" description="Helical" evidence="6">
    <location>
        <begin position="471"/>
        <end position="493"/>
    </location>
</feature>
<dbReference type="CDD" id="cd17321">
    <property type="entry name" value="MFS_MMR_MDR_like"/>
    <property type="match status" value="1"/>
</dbReference>
<dbReference type="GO" id="GO:0005886">
    <property type="term" value="C:plasma membrane"/>
    <property type="evidence" value="ECO:0007669"/>
    <property type="project" value="UniProtKB-SubCell"/>
</dbReference>
<name>A0A386ZGJ1_9NOCA</name>
<dbReference type="SUPFAM" id="SSF103473">
    <property type="entry name" value="MFS general substrate transporter"/>
    <property type="match status" value="1"/>
</dbReference>
<reference evidence="8 9" key="1">
    <citation type="submission" date="2018-09" db="EMBL/GenBank/DDBJ databases">
        <title>Nocardia yunnanensis sp. nov., an actinomycete isolated from a soil sample.</title>
        <authorList>
            <person name="Zhang J."/>
        </authorList>
    </citation>
    <scope>NUCLEOTIDE SEQUENCE [LARGE SCALE GENOMIC DNA]</scope>
    <source>
        <strain evidence="8 9">CFHS0054</strain>
    </source>
</reference>
<feature type="transmembrane region" description="Helical" evidence="6">
    <location>
        <begin position="121"/>
        <end position="140"/>
    </location>
</feature>
<keyword evidence="3 6" id="KW-1133">Transmembrane helix</keyword>
<protein>
    <submittedName>
        <fullName evidence="8">MFS transporter</fullName>
    </submittedName>
</protein>
<feature type="transmembrane region" description="Helical" evidence="6">
    <location>
        <begin position="180"/>
        <end position="201"/>
    </location>
</feature>
<feature type="compositionally biased region" description="Low complexity" evidence="5">
    <location>
        <begin position="20"/>
        <end position="45"/>
    </location>
</feature>
<proteinExistence type="predicted"/>
<feature type="transmembrane region" description="Helical" evidence="6">
    <location>
        <begin position="207"/>
        <end position="229"/>
    </location>
</feature>
<comment type="subcellular location">
    <subcellularLocation>
        <location evidence="1">Cell membrane</location>
        <topology evidence="1">Multi-pass membrane protein</topology>
    </subcellularLocation>
</comment>
<dbReference type="Gene3D" id="1.20.1250.20">
    <property type="entry name" value="MFS general substrate transporter like domains"/>
    <property type="match status" value="1"/>
</dbReference>
<dbReference type="PROSITE" id="PS50850">
    <property type="entry name" value="MFS"/>
    <property type="match status" value="1"/>
</dbReference>
<evidence type="ECO:0000259" key="7">
    <source>
        <dbReference type="PROSITE" id="PS50850"/>
    </source>
</evidence>
<feature type="transmembrane region" description="Helical" evidence="6">
    <location>
        <begin position="373"/>
        <end position="390"/>
    </location>
</feature>
<dbReference type="Pfam" id="PF07690">
    <property type="entry name" value="MFS_1"/>
    <property type="match status" value="1"/>
</dbReference>
<feature type="transmembrane region" description="Helical" evidence="6">
    <location>
        <begin position="402"/>
        <end position="426"/>
    </location>
</feature>
<evidence type="ECO:0000313" key="9">
    <source>
        <dbReference type="Proteomes" id="UP000267164"/>
    </source>
</evidence>
<evidence type="ECO:0000256" key="6">
    <source>
        <dbReference type="SAM" id="Phobius"/>
    </source>
</evidence>
<keyword evidence="9" id="KW-1185">Reference proteome</keyword>